<keyword evidence="3" id="KW-1185">Reference proteome</keyword>
<protein>
    <submittedName>
        <fullName evidence="2">Uncharacterized protein</fullName>
    </submittedName>
</protein>
<comment type="caution">
    <text evidence="2">The sequence shown here is derived from an EMBL/GenBank/DDBJ whole genome shotgun (WGS) entry which is preliminary data.</text>
</comment>
<sequence length="234" mass="27436">MVTSSLSLFRQTLPHWSGAGFFAMMLIAACWIDRKLDNDNIIRIRRLLNFQLSFVLLIMVSAFATIKWYPGNLFVKANIKEIGKGDVTLDMTGWKDLEKQFSQLQMIDIKNGKMKESDALIINNWYPAGHFYFYLTRPLQMRMIAVGRLNDIHKFAWMNLAIPEIKPKENAYFIVASNMFQDPSLLFSDLFEEVKLHKTLEQKRSNKLVRKWYIYHLYNAKSAIGNKHPLLYME</sequence>
<proteinExistence type="predicted"/>
<feature type="transmembrane region" description="Helical" evidence="1">
    <location>
        <begin position="52"/>
        <end position="70"/>
    </location>
</feature>
<keyword evidence="1" id="KW-0812">Transmembrane</keyword>
<evidence type="ECO:0000313" key="3">
    <source>
        <dbReference type="Proteomes" id="UP001597205"/>
    </source>
</evidence>
<evidence type="ECO:0000313" key="2">
    <source>
        <dbReference type="EMBL" id="MFD1167430.1"/>
    </source>
</evidence>
<accession>A0ABW3RQA9</accession>
<name>A0ABW3RQA9_9SPHI</name>
<gene>
    <name evidence="2" type="ORF">ACFQ2C_17665</name>
</gene>
<reference evidence="3" key="1">
    <citation type="journal article" date="2019" name="Int. J. Syst. Evol. Microbiol.">
        <title>The Global Catalogue of Microorganisms (GCM) 10K type strain sequencing project: providing services to taxonomists for standard genome sequencing and annotation.</title>
        <authorList>
            <consortium name="The Broad Institute Genomics Platform"/>
            <consortium name="The Broad Institute Genome Sequencing Center for Infectious Disease"/>
            <person name="Wu L."/>
            <person name="Ma J."/>
        </authorList>
    </citation>
    <scope>NUCLEOTIDE SEQUENCE [LARGE SCALE GENOMIC DNA]</scope>
    <source>
        <strain evidence="3">CCUG 52468</strain>
    </source>
</reference>
<evidence type="ECO:0000256" key="1">
    <source>
        <dbReference type="SAM" id="Phobius"/>
    </source>
</evidence>
<dbReference type="Proteomes" id="UP001597205">
    <property type="component" value="Unassembled WGS sequence"/>
</dbReference>
<dbReference type="EMBL" id="JBHTKY010000043">
    <property type="protein sequence ID" value="MFD1167430.1"/>
    <property type="molecule type" value="Genomic_DNA"/>
</dbReference>
<keyword evidence="1" id="KW-0472">Membrane</keyword>
<keyword evidence="1" id="KW-1133">Transmembrane helix</keyword>
<feature type="transmembrane region" description="Helical" evidence="1">
    <location>
        <begin position="13"/>
        <end position="32"/>
    </location>
</feature>
<organism evidence="2 3">
    <name type="scientific">Sphingobacterium daejeonense</name>
    <dbReference type="NCBI Taxonomy" id="371142"/>
    <lineage>
        <taxon>Bacteria</taxon>
        <taxon>Pseudomonadati</taxon>
        <taxon>Bacteroidota</taxon>
        <taxon>Sphingobacteriia</taxon>
        <taxon>Sphingobacteriales</taxon>
        <taxon>Sphingobacteriaceae</taxon>
        <taxon>Sphingobacterium</taxon>
    </lineage>
</organism>